<reference evidence="2 3" key="1">
    <citation type="journal article" date="2011" name="J. Bacteriol.">
        <title>Draft Genome Sequence of Gordonia neofelifaecis NRRL B-59395, a Cholesterol-Degrading Actinomycete.</title>
        <authorList>
            <person name="Ge F."/>
            <person name="Li W."/>
            <person name="Chen G."/>
            <person name="Liu Y."/>
            <person name="Zhang G."/>
            <person name="Yong B."/>
            <person name="Wang Q."/>
            <person name="Wang N."/>
            <person name="Huang Z."/>
            <person name="Li W."/>
            <person name="Wang J."/>
            <person name="Wu C."/>
            <person name="Xie Q."/>
            <person name="Liu G."/>
        </authorList>
    </citation>
    <scope>NUCLEOTIDE SEQUENCE [LARGE SCALE GENOMIC DNA]</scope>
    <source>
        <strain evidence="2 3">NRRL B-59395</strain>
    </source>
</reference>
<name>F1YNP9_9ACTN</name>
<feature type="domain" description="DUF4440" evidence="1">
    <location>
        <begin position="25"/>
        <end position="137"/>
    </location>
</feature>
<dbReference type="Pfam" id="PF14534">
    <property type="entry name" value="DUF4440"/>
    <property type="match status" value="1"/>
</dbReference>
<dbReference type="AlphaFoldDB" id="F1YNP9"/>
<dbReference type="InterPro" id="IPR011944">
    <property type="entry name" value="Steroid_delta5-4_isomerase"/>
</dbReference>
<dbReference type="RefSeq" id="WP_009680738.1">
    <property type="nucleotide sequence ID" value="NZ_AEUD01000019.1"/>
</dbReference>
<accession>F1YNP9</accession>
<dbReference type="eggNOG" id="COG4319">
    <property type="taxonomic scope" value="Bacteria"/>
</dbReference>
<proteinExistence type="predicted"/>
<sequence length="147" mass="15931">MNTEPVHEMPAERAESISAADRDALRAIVADVERGFNTNDPDLMNKHVADDAVIVNAVGSVLRGRSEIDEAARAALANGVLREANAHYRLSDIASVAPDVAVAQKSAWSTPEAADSGQAPEMNALYVFVKRGGRWWIARRQNTLVPR</sequence>
<evidence type="ECO:0000313" key="2">
    <source>
        <dbReference type="EMBL" id="EGD53656.1"/>
    </source>
</evidence>
<gene>
    <name evidence="2" type="ORF">SCNU_17727</name>
</gene>
<dbReference type="SUPFAM" id="SSF54427">
    <property type="entry name" value="NTF2-like"/>
    <property type="match status" value="1"/>
</dbReference>
<comment type="caution">
    <text evidence="2">The sequence shown here is derived from an EMBL/GenBank/DDBJ whole genome shotgun (WGS) entry which is preliminary data.</text>
</comment>
<dbReference type="InterPro" id="IPR032710">
    <property type="entry name" value="NTF2-like_dom_sf"/>
</dbReference>
<protein>
    <recommendedName>
        <fullName evidence="1">DUF4440 domain-containing protein</fullName>
    </recommendedName>
</protein>
<keyword evidence="3" id="KW-1185">Reference proteome</keyword>
<dbReference type="NCBIfam" id="TIGR02246">
    <property type="entry name" value="SgcJ/EcaC family oxidoreductase"/>
    <property type="match status" value="1"/>
</dbReference>
<organism evidence="2 3">
    <name type="scientific">Gordonia neofelifaecis NRRL B-59395</name>
    <dbReference type="NCBI Taxonomy" id="644548"/>
    <lineage>
        <taxon>Bacteria</taxon>
        <taxon>Bacillati</taxon>
        <taxon>Actinomycetota</taxon>
        <taxon>Actinomycetes</taxon>
        <taxon>Mycobacteriales</taxon>
        <taxon>Gordoniaceae</taxon>
        <taxon>Gordonia</taxon>
    </lineage>
</organism>
<dbReference type="Gene3D" id="3.10.450.50">
    <property type="match status" value="1"/>
</dbReference>
<evidence type="ECO:0000313" key="3">
    <source>
        <dbReference type="Proteomes" id="UP000035065"/>
    </source>
</evidence>
<dbReference type="Proteomes" id="UP000035065">
    <property type="component" value="Unassembled WGS sequence"/>
</dbReference>
<dbReference type="EMBL" id="AEUD01000019">
    <property type="protein sequence ID" value="EGD53656.1"/>
    <property type="molecule type" value="Genomic_DNA"/>
</dbReference>
<dbReference type="InterPro" id="IPR027843">
    <property type="entry name" value="DUF4440"/>
</dbReference>
<evidence type="ECO:0000259" key="1">
    <source>
        <dbReference type="Pfam" id="PF14534"/>
    </source>
</evidence>